<feature type="domain" description="Poxvirus I6 C-terminal" evidence="6">
    <location>
        <begin position="354"/>
        <end position="390"/>
    </location>
</feature>
<dbReference type="InterPro" id="IPR007674">
    <property type="entry name" value="Poxvirus_F5/I6_dom"/>
</dbReference>
<comment type="subcellular location">
    <subcellularLocation>
        <location evidence="1">Virion</location>
    </subcellularLocation>
</comment>
<keyword evidence="3" id="KW-0238">DNA-binding</keyword>
<dbReference type="GO" id="GO:0044423">
    <property type="term" value="C:virion component"/>
    <property type="evidence" value="ECO:0007669"/>
    <property type="project" value="UniProtKB-KW"/>
</dbReference>
<evidence type="ECO:0000256" key="2">
    <source>
        <dbReference type="ARBA" id="ARBA00022844"/>
    </source>
</evidence>
<dbReference type="Proteomes" id="UP000315116">
    <property type="component" value="Segment"/>
</dbReference>
<feature type="domain" description="Poxvirus F5/Telomere-binding protein I6" evidence="5">
    <location>
        <begin position="30"/>
        <end position="352"/>
    </location>
</feature>
<evidence type="ECO:0000313" key="8">
    <source>
        <dbReference type="Proteomes" id="UP000315116"/>
    </source>
</evidence>
<evidence type="ECO:0000256" key="3">
    <source>
        <dbReference type="ARBA" id="ARBA00023125"/>
    </source>
</evidence>
<comment type="function">
    <text evidence="4">Binds to the hairpin form of the viral telomeric sequence. Might direct genome encapsidation into the virus particle.</text>
</comment>
<dbReference type="GO" id="GO:0003677">
    <property type="term" value="F:DNA binding"/>
    <property type="evidence" value="ECO:0007669"/>
    <property type="project" value="UniProtKB-KW"/>
</dbReference>
<accession>A0A1V0S7U6</accession>
<dbReference type="EMBL" id="KX857216">
    <property type="protein sequence ID" value="ARF02701.1"/>
    <property type="molecule type" value="Genomic_DNA"/>
</dbReference>
<evidence type="ECO:0000259" key="6">
    <source>
        <dbReference type="Pfam" id="PF12562"/>
    </source>
</evidence>
<evidence type="ECO:0000256" key="4">
    <source>
        <dbReference type="ARBA" id="ARBA00025415"/>
    </source>
</evidence>
<protein>
    <submittedName>
        <fullName evidence="7">SWPV1-100</fullName>
    </submittedName>
</protein>
<dbReference type="GO" id="GO:0016032">
    <property type="term" value="P:viral process"/>
    <property type="evidence" value="ECO:0007669"/>
    <property type="project" value="InterPro"/>
</dbReference>
<organism evidence="7 8">
    <name type="scientific">Shearwaterpox virus</name>
    <dbReference type="NCBI Taxonomy" id="1974596"/>
    <lineage>
        <taxon>Viruses</taxon>
        <taxon>Varidnaviria</taxon>
        <taxon>Bamfordvirae</taxon>
        <taxon>Nucleocytoviricota</taxon>
        <taxon>Pokkesviricetes</taxon>
        <taxon>Chitovirales</taxon>
        <taxon>Poxviridae</taxon>
        <taxon>Chordopoxvirinae</taxon>
        <taxon>Avipoxvirus</taxon>
        <taxon>Avipoxvirus canarypox</taxon>
        <taxon>Canarypox virus</taxon>
    </lineage>
</organism>
<sequence length="391" mass="45752">MDNFIKQISCKIVKPAAELEPPESKMQYYYMNISFNFPDLYYCNKNLFAKPENTLLDISKSLLMLNSFPYESFVIHDLIITIRRYVHIYDVYFSPVGWFVGKGSLPNYHVCIRLIRSANQDIIDNIVRKYLIQHGIYGDNLSIELETENEIFVNRHSIIGARQLQPICIVSFYPFDPENKLLFVIYIGRYNDRYCGVSYIVNREDMYDAMKRIYSYVACIYLVSDDIVTFHITPLASHDGKKLKQLPINYCNTLCEIVYEFEYLRFEQSTMPIPVFTPFIPKQLVNIINLPDDTPITCSSINRLEYVTHIDNKKLKRILVIIKDKFLKNTILHGTFKKKNIVRNKKYTFTITWSTFDCPTLGNIKSSSPNTCERVVLDGSRYVTKTFNDTI</sequence>
<keyword evidence="2" id="KW-0946">Virion</keyword>
<evidence type="ECO:0000313" key="7">
    <source>
        <dbReference type="EMBL" id="ARF02701.1"/>
    </source>
</evidence>
<reference evidence="7 8" key="1">
    <citation type="journal article" date="2017" name="BMC Genomics">
        <title>Genomic characterization of two novel pathogenic avipoxviruses isolated from pacific shearwaters (Ardenna spp.).</title>
        <authorList>
            <person name="Sarker S."/>
            <person name="Das S."/>
            <person name="Lavers J.L."/>
            <person name="Hutton I."/>
            <person name="Helbig K."/>
            <person name="Imbery J."/>
            <person name="Upton C."/>
            <person name="Raidal S.R."/>
        </authorList>
    </citation>
    <scope>NUCLEOTIDE SEQUENCE [LARGE SCALE GENOMIC DNA]</scope>
    <source>
        <strain evidence="7 8">SWPV-1</strain>
    </source>
</reference>
<name>A0A1V0S7U6_CNPV</name>
<dbReference type="Pfam" id="PF04595">
    <property type="entry name" value="Pox_I6"/>
    <property type="match status" value="1"/>
</dbReference>
<evidence type="ECO:0000256" key="1">
    <source>
        <dbReference type="ARBA" id="ARBA00004328"/>
    </source>
</evidence>
<proteinExistence type="predicted"/>
<gene>
    <name evidence="7" type="primary">SWPV1-100</name>
</gene>
<dbReference type="InterPro" id="IPR022219">
    <property type="entry name" value="Poxvirus_I6_C"/>
</dbReference>
<dbReference type="Pfam" id="PF12562">
    <property type="entry name" value="Pox_I6_C"/>
    <property type="match status" value="1"/>
</dbReference>
<evidence type="ECO:0000259" key="5">
    <source>
        <dbReference type="Pfam" id="PF04595"/>
    </source>
</evidence>